<sequence>MAVVALWRQAQMDVGKLGWDRRWIHLAEGLYSLTGDAYPSDRVMYRVHETQDTLTLAQLEENSRRSASVLVEQLGIGVGDVVTIFALNSIQYLVAFLRCLAAEAFASPIAHQKYLDVKALVSRVQSVDTKLLITDRTLYPTIKEVAALCENIRVVSIDNNTDVPCMEQLMAHGDPAFNAFHLDTVYAAESHTAMIFRTSGSTGVIKSVLMPHLHWNVNTLTTALTVPEDTNSGKRYVDCHTAFRLQIPVIILLQPFNRTALSLIDTYNITFLFVTPPLAVEIAKNDVHGSFDSIKWLLSTGAPIHTSIREAIQHKFHETRLALEWASTETLLIALQFDGVPYPPGSSGSLVNGMEARVGSLQTGEELGPNEKGEILVRNSLCKFAGYLNNAAAINGFDVDGWYHSGDVGYIDENSNVFIIDRVKQFLRVGDGYGTHLVPGELEAALFDHPAVGMAVVVGIRNEATQLEHPTAFVVLRTNYVLGKSHIPDLAAELQRFVEVKLGTFKRLSGGVYFVEKYPQTGFKVDRRMLASLADPKTAMANPAGVIKVAMA</sequence>
<evidence type="ECO:0000313" key="2">
    <source>
        <dbReference type="Proteomes" id="UP000799754"/>
    </source>
</evidence>
<dbReference type="Proteomes" id="UP000799754">
    <property type="component" value="Unassembled WGS sequence"/>
</dbReference>
<evidence type="ECO:0000313" key="1">
    <source>
        <dbReference type="EMBL" id="KAF2621481.1"/>
    </source>
</evidence>
<accession>A0ACB6RHW1</accession>
<name>A0ACB6RHW1_9PLEO</name>
<organism evidence="1 2">
    <name type="scientific">Macroventuria anomochaeta</name>
    <dbReference type="NCBI Taxonomy" id="301207"/>
    <lineage>
        <taxon>Eukaryota</taxon>
        <taxon>Fungi</taxon>
        <taxon>Dikarya</taxon>
        <taxon>Ascomycota</taxon>
        <taxon>Pezizomycotina</taxon>
        <taxon>Dothideomycetes</taxon>
        <taxon>Pleosporomycetidae</taxon>
        <taxon>Pleosporales</taxon>
        <taxon>Pleosporineae</taxon>
        <taxon>Didymellaceae</taxon>
        <taxon>Macroventuria</taxon>
    </lineage>
</organism>
<comment type="caution">
    <text evidence="1">The sequence shown here is derived from an EMBL/GenBank/DDBJ whole genome shotgun (WGS) entry which is preliminary data.</text>
</comment>
<gene>
    <name evidence="1" type="ORF">BU25DRAFT_452728</name>
</gene>
<proteinExistence type="predicted"/>
<keyword evidence="2" id="KW-1185">Reference proteome</keyword>
<dbReference type="EMBL" id="MU006755">
    <property type="protein sequence ID" value="KAF2621481.1"/>
    <property type="molecule type" value="Genomic_DNA"/>
</dbReference>
<reference evidence="1" key="1">
    <citation type="journal article" date="2020" name="Stud. Mycol.">
        <title>101 Dothideomycetes genomes: a test case for predicting lifestyles and emergence of pathogens.</title>
        <authorList>
            <person name="Haridas S."/>
            <person name="Albert R."/>
            <person name="Binder M."/>
            <person name="Bloem J."/>
            <person name="Labutti K."/>
            <person name="Salamov A."/>
            <person name="Andreopoulos B."/>
            <person name="Baker S."/>
            <person name="Barry K."/>
            <person name="Bills G."/>
            <person name="Bluhm B."/>
            <person name="Cannon C."/>
            <person name="Castanera R."/>
            <person name="Culley D."/>
            <person name="Daum C."/>
            <person name="Ezra D."/>
            <person name="Gonzalez J."/>
            <person name="Henrissat B."/>
            <person name="Kuo A."/>
            <person name="Liang C."/>
            <person name="Lipzen A."/>
            <person name="Lutzoni F."/>
            <person name="Magnuson J."/>
            <person name="Mondo S."/>
            <person name="Nolan M."/>
            <person name="Ohm R."/>
            <person name="Pangilinan J."/>
            <person name="Park H.-J."/>
            <person name="Ramirez L."/>
            <person name="Alfaro M."/>
            <person name="Sun H."/>
            <person name="Tritt A."/>
            <person name="Yoshinaga Y."/>
            <person name="Zwiers L.-H."/>
            <person name="Turgeon B."/>
            <person name="Goodwin S."/>
            <person name="Spatafora J."/>
            <person name="Crous P."/>
            <person name="Grigoriev I."/>
        </authorList>
    </citation>
    <scope>NUCLEOTIDE SEQUENCE</scope>
    <source>
        <strain evidence="1">CBS 525.71</strain>
    </source>
</reference>
<protein>
    <submittedName>
        <fullName evidence="1">Acetyl-CoA synthetase-like protein</fullName>
    </submittedName>
</protein>